<proteinExistence type="predicted"/>
<evidence type="ECO:0000313" key="3">
    <source>
        <dbReference type="Proteomes" id="UP001474421"/>
    </source>
</evidence>
<dbReference type="Proteomes" id="UP001474421">
    <property type="component" value="Unassembled WGS sequence"/>
</dbReference>
<sequence>MTPYFLSLIMLAAFSKGGLSQVVLTQSDPVLKKPGEAHKLTCTVTGFDVNSYTLPRWVFSEIQLVESGPGLCFQDGSSQPFNL</sequence>
<accession>A0AAW1B7F4</accession>
<evidence type="ECO:0000313" key="2">
    <source>
        <dbReference type="EMBL" id="KAK9398101.1"/>
    </source>
</evidence>
<dbReference type="InterPro" id="IPR036179">
    <property type="entry name" value="Ig-like_dom_sf"/>
</dbReference>
<gene>
    <name evidence="2" type="ORF">NXF25_021462</name>
</gene>
<keyword evidence="3" id="KW-1185">Reference proteome</keyword>
<keyword evidence="1" id="KW-0732">Signal</keyword>
<evidence type="ECO:0000256" key="1">
    <source>
        <dbReference type="SAM" id="SignalP"/>
    </source>
</evidence>
<dbReference type="SUPFAM" id="SSF48726">
    <property type="entry name" value="Immunoglobulin"/>
    <property type="match status" value="1"/>
</dbReference>
<feature type="signal peptide" evidence="1">
    <location>
        <begin position="1"/>
        <end position="20"/>
    </location>
</feature>
<organism evidence="2 3">
    <name type="scientific">Crotalus adamanteus</name>
    <name type="common">Eastern diamondback rattlesnake</name>
    <dbReference type="NCBI Taxonomy" id="8729"/>
    <lineage>
        <taxon>Eukaryota</taxon>
        <taxon>Metazoa</taxon>
        <taxon>Chordata</taxon>
        <taxon>Craniata</taxon>
        <taxon>Vertebrata</taxon>
        <taxon>Euteleostomi</taxon>
        <taxon>Lepidosauria</taxon>
        <taxon>Squamata</taxon>
        <taxon>Bifurcata</taxon>
        <taxon>Unidentata</taxon>
        <taxon>Episquamata</taxon>
        <taxon>Toxicofera</taxon>
        <taxon>Serpentes</taxon>
        <taxon>Colubroidea</taxon>
        <taxon>Viperidae</taxon>
        <taxon>Crotalinae</taxon>
        <taxon>Crotalus</taxon>
    </lineage>
</organism>
<protein>
    <recommendedName>
        <fullName evidence="4">Ig-like domain-containing protein</fullName>
    </recommendedName>
</protein>
<reference evidence="2 3" key="1">
    <citation type="journal article" date="2024" name="Proc. Natl. Acad. Sci. U.S.A.">
        <title>The genetic regulatory architecture and epigenomic basis for age-related changes in rattlesnake venom.</title>
        <authorList>
            <person name="Hogan M.P."/>
            <person name="Holding M.L."/>
            <person name="Nystrom G.S."/>
            <person name="Colston T.J."/>
            <person name="Bartlett D.A."/>
            <person name="Mason A.J."/>
            <person name="Ellsworth S.A."/>
            <person name="Rautsaw R.M."/>
            <person name="Lawrence K.C."/>
            <person name="Strickland J.L."/>
            <person name="He B."/>
            <person name="Fraser P."/>
            <person name="Margres M.J."/>
            <person name="Gilbert D.M."/>
            <person name="Gibbs H.L."/>
            <person name="Parkinson C.L."/>
            <person name="Rokyta D.R."/>
        </authorList>
    </citation>
    <scope>NUCLEOTIDE SEQUENCE [LARGE SCALE GENOMIC DNA]</scope>
    <source>
        <strain evidence="2">DRR0105</strain>
    </source>
</reference>
<dbReference type="Gene3D" id="2.60.40.10">
    <property type="entry name" value="Immunoglobulins"/>
    <property type="match status" value="1"/>
</dbReference>
<name>A0AAW1B7F4_CROAD</name>
<dbReference type="EMBL" id="JAOTOJ010000008">
    <property type="protein sequence ID" value="KAK9398101.1"/>
    <property type="molecule type" value="Genomic_DNA"/>
</dbReference>
<evidence type="ECO:0008006" key="4">
    <source>
        <dbReference type="Google" id="ProtNLM"/>
    </source>
</evidence>
<dbReference type="AlphaFoldDB" id="A0AAW1B7F4"/>
<comment type="caution">
    <text evidence="2">The sequence shown here is derived from an EMBL/GenBank/DDBJ whole genome shotgun (WGS) entry which is preliminary data.</text>
</comment>
<feature type="chain" id="PRO_5043979514" description="Ig-like domain-containing protein" evidence="1">
    <location>
        <begin position="21"/>
        <end position="83"/>
    </location>
</feature>
<dbReference type="InterPro" id="IPR013783">
    <property type="entry name" value="Ig-like_fold"/>
</dbReference>